<dbReference type="HOGENOM" id="CLU_000445_90_10_11"/>
<dbReference type="PANTHER" id="PTHR43214:SF43">
    <property type="entry name" value="TWO-COMPONENT RESPONSE REGULATOR"/>
    <property type="match status" value="1"/>
</dbReference>
<evidence type="ECO:0000313" key="5">
    <source>
        <dbReference type="EMBL" id="AIJ26182.1"/>
    </source>
</evidence>
<dbReference type="PATRIC" id="fig|1068978.7.peg.6543"/>
<dbReference type="AlphaFoldDB" id="A0A076N826"/>
<dbReference type="STRING" id="1068978.AMETH_6090"/>
<feature type="modified residue" description="4-aspartylphosphate" evidence="3">
    <location>
        <position position="60"/>
    </location>
</feature>
<dbReference type="Pfam" id="PF00196">
    <property type="entry name" value="GerE"/>
    <property type="match status" value="1"/>
</dbReference>
<evidence type="ECO:0000313" key="6">
    <source>
        <dbReference type="Proteomes" id="UP000062973"/>
    </source>
</evidence>
<dbReference type="OrthoDB" id="3575486at2"/>
<dbReference type="Proteomes" id="UP000062973">
    <property type="component" value="Chromosome"/>
</dbReference>
<gene>
    <name evidence="5" type="ORF">AMETH_6090</name>
</gene>
<keyword evidence="1 3" id="KW-0597">Phosphoprotein</keyword>
<keyword evidence="6" id="KW-1185">Reference proteome</keyword>
<dbReference type="InterPro" id="IPR000792">
    <property type="entry name" value="Tscrpt_reg_LuxR_C"/>
</dbReference>
<proteinExistence type="predicted"/>
<organism evidence="5 6">
    <name type="scientific">Amycolatopsis methanolica 239</name>
    <dbReference type="NCBI Taxonomy" id="1068978"/>
    <lineage>
        <taxon>Bacteria</taxon>
        <taxon>Bacillati</taxon>
        <taxon>Actinomycetota</taxon>
        <taxon>Actinomycetes</taxon>
        <taxon>Pseudonocardiales</taxon>
        <taxon>Pseudonocardiaceae</taxon>
        <taxon>Amycolatopsis</taxon>
        <taxon>Amycolatopsis methanolica group</taxon>
    </lineage>
</organism>
<keyword evidence="2" id="KW-0238">DNA-binding</keyword>
<evidence type="ECO:0000259" key="4">
    <source>
        <dbReference type="PROSITE" id="PS50110"/>
    </source>
</evidence>
<accession>A0A076N826</accession>
<name>A0A076N826_AMYME</name>
<dbReference type="EMBL" id="CP009110">
    <property type="protein sequence ID" value="AIJ26182.1"/>
    <property type="molecule type" value="Genomic_DNA"/>
</dbReference>
<dbReference type="Pfam" id="PF00072">
    <property type="entry name" value="Response_reg"/>
    <property type="match status" value="1"/>
</dbReference>
<dbReference type="KEGG" id="amq:AMETH_6090"/>
<dbReference type="GO" id="GO:0003677">
    <property type="term" value="F:DNA binding"/>
    <property type="evidence" value="ECO:0007669"/>
    <property type="project" value="UniProtKB-KW"/>
</dbReference>
<evidence type="ECO:0000256" key="2">
    <source>
        <dbReference type="ARBA" id="ARBA00023125"/>
    </source>
</evidence>
<dbReference type="GO" id="GO:0000160">
    <property type="term" value="P:phosphorelay signal transduction system"/>
    <property type="evidence" value="ECO:0007669"/>
    <property type="project" value="InterPro"/>
</dbReference>
<dbReference type="SUPFAM" id="SSF52172">
    <property type="entry name" value="CheY-like"/>
    <property type="match status" value="1"/>
</dbReference>
<sequence>MKDRRLVIVIVDDHELFARGLALLLSTNAGDRFEVGGLTTHVEEAPALVESCGADLAIVDLAMPPLGGTAAIRQIKRRFPGTRVLALSGSDDLDLAEQALRAGADGYLTKSADPEVLVAPLLTVAAGFRVLEGELLDLLLTATRKPPEALLEELGSQDLRLWTFLARGLETNDIANRMLVSERTAKRMVASLLNKIGAANRVEAAGLAGTYGLLDSTSKFAEDAT</sequence>
<dbReference type="InterPro" id="IPR001789">
    <property type="entry name" value="Sig_transdc_resp-reg_receiver"/>
</dbReference>
<feature type="domain" description="Response regulatory" evidence="4">
    <location>
        <begin position="7"/>
        <end position="125"/>
    </location>
</feature>
<dbReference type="RefSeq" id="WP_017985021.1">
    <property type="nucleotide sequence ID" value="NZ_AQUL01000001.1"/>
</dbReference>
<dbReference type="InterPro" id="IPR058245">
    <property type="entry name" value="NreC/VraR/RcsB-like_REC"/>
</dbReference>
<reference evidence="5 6" key="1">
    <citation type="submission" date="2014-07" db="EMBL/GenBank/DDBJ databases">
        <title>Whole Genome Sequence of the Amycolatopsis methanolica 239.</title>
        <authorList>
            <person name="Tang B."/>
        </authorList>
    </citation>
    <scope>NUCLEOTIDE SEQUENCE [LARGE SCALE GENOMIC DNA]</scope>
    <source>
        <strain evidence="5 6">239</strain>
    </source>
</reference>
<evidence type="ECO:0000256" key="1">
    <source>
        <dbReference type="ARBA" id="ARBA00022553"/>
    </source>
</evidence>
<dbReference type="Gene3D" id="3.40.50.2300">
    <property type="match status" value="1"/>
</dbReference>
<dbReference type="CDD" id="cd17535">
    <property type="entry name" value="REC_NarL-like"/>
    <property type="match status" value="1"/>
</dbReference>
<dbReference type="SMART" id="SM00421">
    <property type="entry name" value="HTH_LUXR"/>
    <property type="match status" value="1"/>
</dbReference>
<dbReference type="InterPro" id="IPR011006">
    <property type="entry name" value="CheY-like_superfamily"/>
</dbReference>
<protein>
    <submittedName>
        <fullName evidence="5">Putative two-component response regulator</fullName>
    </submittedName>
</protein>
<evidence type="ECO:0000256" key="3">
    <source>
        <dbReference type="PROSITE-ProRule" id="PRU00169"/>
    </source>
</evidence>
<dbReference type="PANTHER" id="PTHR43214">
    <property type="entry name" value="TWO-COMPONENT RESPONSE REGULATOR"/>
    <property type="match status" value="1"/>
</dbReference>
<dbReference type="GO" id="GO:0006355">
    <property type="term" value="P:regulation of DNA-templated transcription"/>
    <property type="evidence" value="ECO:0007669"/>
    <property type="project" value="InterPro"/>
</dbReference>
<dbReference type="eggNOG" id="COG2197">
    <property type="taxonomic scope" value="Bacteria"/>
</dbReference>
<dbReference type="SMART" id="SM00448">
    <property type="entry name" value="REC"/>
    <property type="match status" value="1"/>
</dbReference>
<dbReference type="InterPro" id="IPR039420">
    <property type="entry name" value="WalR-like"/>
</dbReference>
<dbReference type="InterPro" id="IPR016032">
    <property type="entry name" value="Sig_transdc_resp-reg_C-effctor"/>
</dbReference>
<dbReference type="SUPFAM" id="SSF46894">
    <property type="entry name" value="C-terminal effector domain of the bipartite response regulators"/>
    <property type="match status" value="1"/>
</dbReference>
<dbReference type="PROSITE" id="PS50110">
    <property type="entry name" value="RESPONSE_REGULATORY"/>
    <property type="match status" value="1"/>
</dbReference>